<proteinExistence type="predicted"/>
<protein>
    <submittedName>
        <fullName evidence="1">Uncharacterized protein</fullName>
    </submittedName>
</protein>
<dbReference type="AlphaFoldDB" id="A0A6M7URS1"/>
<dbReference type="EMBL" id="CP033361">
    <property type="protein sequence ID" value="QKC79794.1"/>
    <property type="molecule type" value="Genomic_DNA"/>
</dbReference>
<organism evidence="1 2">
    <name type="scientific">Mesorhizobium erdmanii</name>
    <dbReference type="NCBI Taxonomy" id="1777866"/>
    <lineage>
        <taxon>Bacteria</taxon>
        <taxon>Pseudomonadati</taxon>
        <taxon>Pseudomonadota</taxon>
        <taxon>Alphaproteobacteria</taxon>
        <taxon>Hyphomicrobiales</taxon>
        <taxon>Phyllobacteriaceae</taxon>
        <taxon>Mesorhizobium</taxon>
    </lineage>
</organism>
<dbReference type="Proteomes" id="UP000503339">
    <property type="component" value="Chromosome"/>
</dbReference>
<gene>
    <name evidence="1" type="ORF">EB233_12965</name>
</gene>
<accession>A0A6M7URS1</accession>
<name>A0A6M7URS1_9HYPH</name>
<reference evidence="1 2" key="1">
    <citation type="submission" date="2018-10" db="EMBL/GenBank/DDBJ databases">
        <authorList>
            <person name="Perry B.J."/>
            <person name="Sullivan J.T."/>
            <person name="Murphy R.J.T."/>
            <person name="Ramsay J.P."/>
            <person name="Ronson C.W."/>
        </authorList>
    </citation>
    <scope>NUCLEOTIDE SEQUENCE [LARGE SCALE GENOMIC DNA]</scope>
    <source>
        <strain evidence="1 2">NZP2014</strain>
    </source>
</reference>
<evidence type="ECO:0000313" key="1">
    <source>
        <dbReference type="EMBL" id="QKC79794.1"/>
    </source>
</evidence>
<sequence length="136" mass="15194">MDHQRTVFLVGGGTGGDEEAVFTLHLEGAVCSLTCAYRDKVIKAEEEDFFEALFQIRQGLEVDGLLPFCYGASANVYPENTVMEKSRGLMACKVKMGQLPQKTDLVDIFDDGPDVIPVFVQMHQEFWEEWLASLPS</sequence>
<keyword evidence="2" id="KW-1185">Reference proteome</keyword>
<dbReference type="KEGG" id="merd:EB233_12965"/>
<dbReference type="RefSeq" id="WP_064989563.1">
    <property type="nucleotide sequence ID" value="NZ_CP033361.1"/>
</dbReference>
<evidence type="ECO:0000313" key="2">
    <source>
        <dbReference type="Proteomes" id="UP000503339"/>
    </source>
</evidence>